<keyword evidence="3" id="KW-1185">Reference proteome</keyword>
<name>A0A8J5GHH5_ZINOF</name>
<evidence type="ECO:0000256" key="1">
    <source>
        <dbReference type="SAM" id="Coils"/>
    </source>
</evidence>
<dbReference type="Proteomes" id="UP000734854">
    <property type="component" value="Unassembled WGS sequence"/>
</dbReference>
<evidence type="ECO:0000313" key="2">
    <source>
        <dbReference type="EMBL" id="KAG6506071.1"/>
    </source>
</evidence>
<feature type="coiled-coil region" evidence="1">
    <location>
        <begin position="1"/>
        <end position="77"/>
    </location>
</feature>
<sequence length="969" mass="112966">MEEVCREMNDLRSEMKTLKEDYQEKLELYGSLRQAHEVQSAQLQEATLRIEKQFKEIDEKIEELSLSKELYKDLQSRFMEKEAAFKHSNLVNENLKTSIKMKLMDLEARNSELALALDEANTKMEEQDRTICSYKTEIDGLKGLAMSSQKKCDDAKLRTQAPKEVRRVEEMLAKLEAEKFDVENKFKWKSEQFSHLEEAHEKLQTEFRVSKKGWESERSTLVNGIQILQTNLDSQAVVIDELHSKLKMCNQALAHEESRRKYLEVLISESKSRYDNVLSDYEEARSTIESLTAKQDEGIASLRISLTSKTAVIREMEFRRTQLEHENQELQASLREYQDSQINEIDTTALKVLKKKFKALEHAHKGCSEKLKDRETEWRAQMVKLEKDLDDCFNQLISKDKELLNLVSELEACQTSLMLQKLDNEEMSTVLMIVESKFFESCSAIEHLKLEMAQHSVNARETIEGLTYQLERKNVDLIQAQAAVQVATLAEHDRIESFLIRDDHLENVVKKYSILEKELATCKEMLEESYNNIDSIKEEASKTESSIRDDLKRVLDDLGRANYAVNEKTTELSKMKFELQQKNLVINRMEEDKFDHEAALNTYRGDIMVIRNRLDVAVADKVIAEKELKQVREDILVLKIEKDQMIEELQQNVCSFKEDNLRKKFEMLILLTQQVEKLSEKENLFELAKGMNMRLGETQKALSMIEEKFILKKMTDLINLEQERAKFLCIVKDCEKFIDSLQHHFLLLEEDFCCFLDATSFQLDEKQVQIQKLSDDLELIIRSFVLKEQECHLKTLLFAEQEEEITTLQSNLNAEELVSLELRNYIKQLRDNLSMQGVEYEKQCAKLQSDLQQSEIEKGNLEDQLGKLKNNIEILHDANGKLSLEKNELVQEMSEVSDMLVMISHADERLTRNWESIMLKATYDNTVKESDRKHLLNSGLMEDNIHIALVKKNESREPGKRSPLKEQNH</sequence>
<dbReference type="PANTHER" id="PTHR45287:SF4">
    <property type="entry name" value="OS03G0691500 PROTEIN"/>
    <property type="match status" value="1"/>
</dbReference>
<organism evidence="2 3">
    <name type="scientific">Zingiber officinale</name>
    <name type="common">Ginger</name>
    <name type="synonym">Amomum zingiber</name>
    <dbReference type="NCBI Taxonomy" id="94328"/>
    <lineage>
        <taxon>Eukaryota</taxon>
        <taxon>Viridiplantae</taxon>
        <taxon>Streptophyta</taxon>
        <taxon>Embryophyta</taxon>
        <taxon>Tracheophyta</taxon>
        <taxon>Spermatophyta</taxon>
        <taxon>Magnoliopsida</taxon>
        <taxon>Liliopsida</taxon>
        <taxon>Zingiberales</taxon>
        <taxon>Zingiberaceae</taxon>
        <taxon>Zingiber</taxon>
    </lineage>
</organism>
<dbReference type="InterPro" id="IPR040262">
    <property type="entry name" value="At4g38062-like"/>
</dbReference>
<evidence type="ECO:0000313" key="3">
    <source>
        <dbReference type="Proteomes" id="UP000734854"/>
    </source>
</evidence>
<dbReference type="EMBL" id="JACMSC010000009">
    <property type="protein sequence ID" value="KAG6506071.1"/>
    <property type="molecule type" value="Genomic_DNA"/>
</dbReference>
<feature type="coiled-coil region" evidence="1">
    <location>
        <begin position="505"/>
        <end position="546"/>
    </location>
</feature>
<dbReference type="OrthoDB" id="685795at2759"/>
<accession>A0A8J5GHH5</accession>
<feature type="coiled-coil region" evidence="1">
    <location>
        <begin position="274"/>
        <end position="343"/>
    </location>
</feature>
<feature type="coiled-coil region" evidence="1">
    <location>
        <begin position="158"/>
        <end position="185"/>
    </location>
</feature>
<comment type="caution">
    <text evidence="2">The sequence shown here is derived from an EMBL/GenBank/DDBJ whole genome shotgun (WGS) entry which is preliminary data.</text>
</comment>
<proteinExistence type="predicted"/>
<feature type="coiled-coil region" evidence="1">
    <location>
        <begin position="614"/>
        <end position="648"/>
    </location>
</feature>
<feature type="coiled-coil region" evidence="1">
    <location>
        <begin position="798"/>
        <end position="878"/>
    </location>
</feature>
<feature type="coiled-coil region" evidence="1">
    <location>
        <begin position="103"/>
        <end position="130"/>
    </location>
</feature>
<dbReference type="PANTHER" id="PTHR45287">
    <property type="entry name" value="OS03G0691500 PROTEIN"/>
    <property type="match status" value="1"/>
</dbReference>
<keyword evidence="1" id="KW-0175">Coiled coil</keyword>
<gene>
    <name evidence="2" type="ORF">ZIOFF_031386</name>
</gene>
<dbReference type="AlphaFoldDB" id="A0A8J5GHH5"/>
<protein>
    <submittedName>
        <fullName evidence="2">Uncharacterized protein</fullName>
    </submittedName>
</protein>
<reference evidence="2 3" key="1">
    <citation type="submission" date="2020-08" db="EMBL/GenBank/DDBJ databases">
        <title>Plant Genome Project.</title>
        <authorList>
            <person name="Zhang R.-G."/>
        </authorList>
    </citation>
    <scope>NUCLEOTIDE SEQUENCE [LARGE SCALE GENOMIC DNA]</scope>
    <source>
        <tissue evidence="2">Rhizome</tissue>
    </source>
</reference>